<sequence length="231" mass="26095">ITGPTGTGKSTFINHICGSKLPVGDTLHSCTQQVMVASCEISGQKIVFIDTPGFDDTERSRTDILMDIAVFLEQTYEKGRMLDGLIYMHRISDIRVSGITRENFEIFSKICGNNAMEILSIVTTMWEDVTEEKGAARERELASKVIFFKDAIDQGAQMKRHHNTKESAIAITETILGTSRTPHVLQLQREIVDDRMELPQTAAGTQLHTDLEREMQELRATKERMEKEMEE</sequence>
<dbReference type="Proteomes" id="UP000218811">
    <property type="component" value="Unassembled WGS sequence"/>
</dbReference>
<dbReference type="GO" id="GO:0005525">
    <property type="term" value="F:GTP binding"/>
    <property type="evidence" value="ECO:0007669"/>
    <property type="project" value="InterPro"/>
</dbReference>
<name>A0A2H3JAR5_WOLCO</name>
<dbReference type="Pfam" id="PF01926">
    <property type="entry name" value="MMR_HSR1"/>
    <property type="match status" value="1"/>
</dbReference>
<evidence type="ECO:0000313" key="2">
    <source>
        <dbReference type="EMBL" id="PCH38685.1"/>
    </source>
</evidence>
<feature type="non-terminal residue" evidence="2">
    <location>
        <position position="1"/>
    </location>
</feature>
<protein>
    <recommendedName>
        <fullName evidence="1">G domain-containing protein</fullName>
    </recommendedName>
</protein>
<dbReference type="STRING" id="742152.A0A2H3JAR5"/>
<dbReference type="CDD" id="cd00882">
    <property type="entry name" value="Ras_like_GTPase"/>
    <property type="match status" value="1"/>
</dbReference>
<keyword evidence="3" id="KW-1185">Reference proteome</keyword>
<dbReference type="EMBL" id="KB467942">
    <property type="protein sequence ID" value="PCH38685.1"/>
    <property type="molecule type" value="Genomic_DNA"/>
</dbReference>
<proteinExistence type="predicted"/>
<feature type="domain" description="G" evidence="1">
    <location>
        <begin position="1"/>
        <end position="90"/>
    </location>
</feature>
<dbReference type="SUPFAM" id="SSF52540">
    <property type="entry name" value="P-loop containing nucleoside triphosphate hydrolases"/>
    <property type="match status" value="1"/>
</dbReference>
<organism evidence="2 3">
    <name type="scientific">Wolfiporia cocos (strain MD-104)</name>
    <name type="common">Brown rot fungus</name>
    <dbReference type="NCBI Taxonomy" id="742152"/>
    <lineage>
        <taxon>Eukaryota</taxon>
        <taxon>Fungi</taxon>
        <taxon>Dikarya</taxon>
        <taxon>Basidiomycota</taxon>
        <taxon>Agaricomycotina</taxon>
        <taxon>Agaricomycetes</taxon>
        <taxon>Polyporales</taxon>
        <taxon>Phaeolaceae</taxon>
        <taxon>Wolfiporia</taxon>
    </lineage>
</organism>
<dbReference type="OrthoDB" id="8954335at2759"/>
<dbReference type="InterPro" id="IPR027417">
    <property type="entry name" value="P-loop_NTPase"/>
</dbReference>
<dbReference type="InterPro" id="IPR006073">
    <property type="entry name" value="GTP-bd"/>
</dbReference>
<dbReference type="Gene3D" id="3.40.50.300">
    <property type="entry name" value="P-loop containing nucleotide triphosphate hydrolases"/>
    <property type="match status" value="1"/>
</dbReference>
<gene>
    <name evidence="2" type="ORF">WOLCODRAFT_51809</name>
</gene>
<reference evidence="2 3" key="1">
    <citation type="journal article" date="2012" name="Science">
        <title>The Paleozoic origin of enzymatic lignin decomposition reconstructed from 31 fungal genomes.</title>
        <authorList>
            <person name="Floudas D."/>
            <person name="Binder M."/>
            <person name="Riley R."/>
            <person name="Barry K."/>
            <person name="Blanchette R.A."/>
            <person name="Henrissat B."/>
            <person name="Martinez A.T."/>
            <person name="Otillar R."/>
            <person name="Spatafora J.W."/>
            <person name="Yadav J.S."/>
            <person name="Aerts A."/>
            <person name="Benoit I."/>
            <person name="Boyd A."/>
            <person name="Carlson A."/>
            <person name="Copeland A."/>
            <person name="Coutinho P.M."/>
            <person name="de Vries R.P."/>
            <person name="Ferreira P."/>
            <person name="Findley K."/>
            <person name="Foster B."/>
            <person name="Gaskell J."/>
            <person name="Glotzer D."/>
            <person name="Gorecki P."/>
            <person name="Heitman J."/>
            <person name="Hesse C."/>
            <person name="Hori C."/>
            <person name="Igarashi K."/>
            <person name="Jurgens J.A."/>
            <person name="Kallen N."/>
            <person name="Kersten P."/>
            <person name="Kohler A."/>
            <person name="Kuees U."/>
            <person name="Kumar T.K.A."/>
            <person name="Kuo A."/>
            <person name="LaButti K."/>
            <person name="Larrondo L.F."/>
            <person name="Lindquist E."/>
            <person name="Ling A."/>
            <person name="Lombard V."/>
            <person name="Lucas S."/>
            <person name="Lundell T."/>
            <person name="Martin R."/>
            <person name="McLaughlin D.J."/>
            <person name="Morgenstern I."/>
            <person name="Morin E."/>
            <person name="Murat C."/>
            <person name="Nagy L.G."/>
            <person name="Nolan M."/>
            <person name="Ohm R.A."/>
            <person name="Patyshakuliyeva A."/>
            <person name="Rokas A."/>
            <person name="Ruiz-Duenas F.J."/>
            <person name="Sabat G."/>
            <person name="Salamov A."/>
            <person name="Samejima M."/>
            <person name="Schmutz J."/>
            <person name="Slot J.C."/>
            <person name="St John F."/>
            <person name="Stenlid J."/>
            <person name="Sun H."/>
            <person name="Sun S."/>
            <person name="Syed K."/>
            <person name="Tsang A."/>
            <person name="Wiebenga A."/>
            <person name="Young D."/>
            <person name="Pisabarro A."/>
            <person name="Eastwood D.C."/>
            <person name="Martin F."/>
            <person name="Cullen D."/>
            <person name="Grigoriev I.V."/>
            <person name="Hibbett D.S."/>
        </authorList>
    </citation>
    <scope>NUCLEOTIDE SEQUENCE [LARGE SCALE GENOMIC DNA]</scope>
    <source>
        <strain evidence="2 3">MD-104</strain>
    </source>
</reference>
<feature type="non-terminal residue" evidence="2">
    <location>
        <position position="231"/>
    </location>
</feature>
<dbReference type="OMA" id="TFINHIC"/>
<dbReference type="AlphaFoldDB" id="A0A2H3JAR5"/>
<evidence type="ECO:0000259" key="1">
    <source>
        <dbReference type="Pfam" id="PF01926"/>
    </source>
</evidence>
<accession>A0A2H3JAR5</accession>
<evidence type="ECO:0000313" key="3">
    <source>
        <dbReference type="Proteomes" id="UP000218811"/>
    </source>
</evidence>